<evidence type="ECO:0000313" key="3">
    <source>
        <dbReference type="Proteomes" id="UP000008207"/>
    </source>
</evidence>
<dbReference type="EMBL" id="CP001349">
    <property type="protein sequence ID" value="ACL61122.1"/>
    <property type="molecule type" value="Genomic_DNA"/>
</dbReference>
<dbReference type="InterPro" id="IPR001173">
    <property type="entry name" value="Glyco_trans_2-like"/>
</dbReference>
<feature type="domain" description="Glycosyltransferase 2-like" evidence="1">
    <location>
        <begin position="386"/>
        <end position="512"/>
    </location>
</feature>
<sequence>MEKRISPVADLIESLFDHQHYLLNVAPGLGEVDAVEHFFSVGQYRNFTFNPFFDPLWYAHTSGQSGTTVELFESYLSRTNDILESPHPLFDGSYLTAHLGDEVQENLLVYFMRYAGSMPHCVPVSPTPFFDYRHYIQLNPDVAEAGVHPLLHYLKYGWKEYRDPNPYFHSEWYLKAYSDVAHANINPLVHYVMSGIHEGRQPHYLFDLSYYLAGAPDVAGSKMNPWLHYITYGDREGRSGHPLFNPDYYCAQNKSELIDLPFAHYSMFGSVSDKSPCPAFDPTHYRLLYPESLSRRGEPLLDYLLAPAGWRRHFHPLIDAEVQRGSSARASSAIDPLTEYVQFRSHFRALDIARGETSIPTPKRALLPKREVSPSNTTIPIRSVAVIVPCYKSNLYYLKECIDSVRSQTYENWVLILVDDSSGIDELSAFLSGVASADPRIHVITSEVNLGISGATNLGIESSESDYVALLDHDDVLTPLALAKMVHAIEAAGADVAYSDQAYRTTHNTVDSTFYKPDWSPALFTGVMYVGHLLVFQRKLIEKIGLFDSTYDGCQDYEYMLRLSEVTNKIVHVPEILYHWRRAETSIAANANVKGRIESKQAAAVNSHFARAGIPRRAEPIPHLTHRLRIHPSRSLDRCCVDLIVGRREPSGTNDPRGGLDLGPHQICSVTAVTWGRNPASAINIGSAPFVLFIHEGLRVDIPELIDYLLMYVLQDNIAFAGPTLVQADGTVAAAGYIASPTGGMVPAYRGTVPGEDGHAGTLACDREVSIISGACALARRSTLDDIGGLNTMYSSIHGAVADASYRASLASLRNINVASRLINISAERELYGLAEITDETIFRETHAVSLRRGDPFYSSAFKDNPANFSLL</sequence>
<dbReference type="InterPro" id="IPR029044">
    <property type="entry name" value="Nucleotide-diphossugar_trans"/>
</dbReference>
<gene>
    <name evidence="2" type="ordered locus">Mnod_6327</name>
</gene>
<dbReference type="Pfam" id="PF00535">
    <property type="entry name" value="Glycos_transf_2"/>
    <property type="match status" value="1"/>
</dbReference>
<dbReference type="STRING" id="460265.Mnod_6327"/>
<accession>B8IAS7</accession>
<dbReference type="CAZy" id="GT2">
    <property type="family name" value="Glycosyltransferase Family 2"/>
</dbReference>
<dbReference type="KEGG" id="mno:Mnod_6327"/>
<dbReference type="SUPFAM" id="SSF53448">
    <property type="entry name" value="Nucleotide-diphospho-sugar transferases"/>
    <property type="match status" value="2"/>
</dbReference>
<dbReference type="AlphaFoldDB" id="B8IAS7"/>
<dbReference type="InterPro" id="IPR050834">
    <property type="entry name" value="Glycosyltransf_2"/>
</dbReference>
<evidence type="ECO:0000313" key="2">
    <source>
        <dbReference type="EMBL" id="ACL61122.1"/>
    </source>
</evidence>
<protein>
    <submittedName>
        <fullName evidence="2">Glycosyl transferase family 2</fullName>
    </submittedName>
</protein>
<dbReference type="PANTHER" id="PTHR43685:SF2">
    <property type="entry name" value="GLYCOSYLTRANSFERASE 2-LIKE DOMAIN-CONTAINING PROTEIN"/>
    <property type="match status" value="1"/>
</dbReference>
<proteinExistence type="predicted"/>
<dbReference type="GO" id="GO:0016740">
    <property type="term" value="F:transferase activity"/>
    <property type="evidence" value="ECO:0007669"/>
    <property type="project" value="UniProtKB-KW"/>
</dbReference>
<reference evidence="2 3" key="1">
    <citation type="submission" date="2009-01" db="EMBL/GenBank/DDBJ databases">
        <title>Complete sequence of chromosome of Methylobacterium nodulans ORS 2060.</title>
        <authorList>
            <consortium name="US DOE Joint Genome Institute"/>
            <person name="Lucas S."/>
            <person name="Copeland A."/>
            <person name="Lapidus A."/>
            <person name="Glavina del Rio T."/>
            <person name="Dalin E."/>
            <person name="Tice H."/>
            <person name="Bruce D."/>
            <person name="Goodwin L."/>
            <person name="Pitluck S."/>
            <person name="Sims D."/>
            <person name="Brettin T."/>
            <person name="Detter J.C."/>
            <person name="Han C."/>
            <person name="Larimer F."/>
            <person name="Land M."/>
            <person name="Hauser L."/>
            <person name="Kyrpides N."/>
            <person name="Ivanova N."/>
            <person name="Marx C.J."/>
            <person name="Richardson P."/>
        </authorList>
    </citation>
    <scope>NUCLEOTIDE SEQUENCE [LARGE SCALE GENOMIC DNA]</scope>
    <source>
        <strain evidence="3">LMG 21967 / CNCM I-2342 / ORS 2060</strain>
    </source>
</reference>
<dbReference type="Proteomes" id="UP000008207">
    <property type="component" value="Chromosome"/>
</dbReference>
<dbReference type="HOGENOM" id="CLU_333386_0_0_5"/>
<dbReference type="Gene3D" id="3.90.550.10">
    <property type="entry name" value="Spore Coat Polysaccharide Biosynthesis Protein SpsA, Chain A"/>
    <property type="match status" value="1"/>
</dbReference>
<organism evidence="2 3">
    <name type="scientific">Methylobacterium nodulans (strain LMG 21967 / CNCM I-2342 / ORS 2060)</name>
    <dbReference type="NCBI Taxonomy" id="460265"/>
    <lineage>
        <taxon>Bacteria</taxon>
        <taxon>Pseudomonadati</taxon>
        <taxon>Pseudomonadota</taxon>
        <taxon>Alphaproteobacteria</taxon>
        <taxon>Hyphomicrobiales</taxon>
        <taxon>Methylobacteriaceae</taxon>
        <taxon>Methylobacterium</taxon>
    </lineage>
</organism>
<evidence type="ECO:0000259" key="1">
    <source>
        <dbReference type="Pfam" id="PF00535"/>
    </source>
</evidence>
<dbReference type="eggNOG" id="COG1216">
    <property type="taxonomic scope" value="Bacteria"/>
</dbReference>
<keyword evidence="2" id="KW-0808">Transferase</keyword>
<keyword evidence="3" id="KW-1185">Reference proteome</keyword>
<name>B8IAS7_METNO</name>
<dbReference type="RefSeq" id="WP_015932701.1">
    <property type="nucleotide sequence ID" value="NC_011894.1"/>
</dbReference>
<dbReference type="OrthoDB" id="7220105at2"/>
<dbReference type="PANTHER" id="PTHR43685">
    <property type="entry name" value="GLYCOSYLTRANSFERASE"/>
    <property type="match status" value="1"/>
</dbReference>